<dbReference type="GO" id="GO:0006508">
    <property type="term" value="P:proteolysis"/>
    <property type="evidence" value="ECO:0007669"/>
    <property type="project" value="UniProtKB-KW"/>
</dbReference>
<keyword evidence="3" id="KW-0378">Hydrolase</keyword>
<proteinExistence type="predicted"/>
<feature type="region of interest" description="Disordered" evidence="1">
    <location>
        <begin position="44"/>
        <end position="64"/>
    </location>
</feature>
<dbReference type="GO" id="GO:0008233">
    <property type="term" value="F:peptidase activity"/>
    <property type="evidence" value="ECO:0007669"/>
    <property type="project" value="UniProtKB-KW"/>
</dbReference>
<dbReference type="Proteomes" id="UP000321947">
    <property type="component" value="Unassembled WGS sequence"/>
</dbReference>
<reference evidence="4 5" key="1">
    <citation type="submission" date="2019-08" db="EMBL/GenBank/DDBJ databases">
        <title>Draft genome sequences of two oriental melons (Cucumis melo L. var makuwa).</title>
        <authorList>
            <person name="Kwon S.-Y."/>
        </authorList>
    </citation>
    <scope>NUCLEOTIDE SEQUENCE [LARGE SCALE GENOMIC DNA]</scope>
    <source>
        <strain evidence="5">cv. Chang Bougi</strain>
        <strain evidence="4">cv. SW 3</strain>
        <tissue evidence="3">Leaf</tissue>
    </source>
</reference>
<feature type="compositionally biased region" description="Basic residues" evidence="1">
    <location>
        <begin position="44"/>
        <end position="54"/>
    </location>
</feature>
<organism evidence="3 5">
    <name type="scientific">Cucumis melo var. makuwa</name>
    <name type="common">Oriental melon</name>
    <dbReference type="NCBI Taxonomy" id="1194695"/>
    <lineage>
        <taxon>Eukaryota</taxon>
        <taxon>Viridiplantae</taxon>
        <taxon>Streptophyta</taxon>
        <taxon>Embryophyta</taxon>
        <taxon>Tracheophyta</taxon>
        <taxon>Spermatophyta</taxon>
        <taxon>Magnoliopsida</taxon>
        <taxon>eudicotyledons</taxon>
        <taxon>Gunneridae</taxon>
        <taxon>Pentapetalae</taxon>
        <taxon>rosids</taxon>
        <taxon>fabids</taxon>
        <taxon>Cucurbitales</taxon>
        <taxon>Cucurbitaceae</taxon>
        <taxon>Benincaseae</taxon>
        <taxon>Cucumis</taxon>
    </lineage>
</organism>
<protein>
    <submittedName>
        <fullName evidence="3">Gag protease polyprotein</fullName>
    </submittedName>
</protein>
<gene>
    <name evidence="3" type="ORF">E5676_scaffold778G00060</name>
    <name evidence="2" type="ORF">E6C27_scaffold486G00260</name>
</gene>
<dbReference type="AlphaFoldDB" id="A0A5D3DBQ1"/>
<evidence type="ECO:0000313" key="5">
    <source>
        <dbReference type="Proteomes" id="UP000321947"/>
    </source>
</evidence>
<accession>A0A5D3DBQ1</accession>
<evidence type="ECO:0000313" key="2">
    <source>
        <dbReference type="EMBL" id="KAA0056752.1"/>
    </source>
</evidence>
<dbReference type="EMBL" id="SSTE01007295">
    <property type="protein sequence ID" value="KAA0056752.1"/>
    <property type="molecule type" value="Genomic_DNA"/>
</dbReference>
<evidence type="ECO:0000256" key="1">
    <source>
        <dbReference type="SAM" id="MobiDB-lite"/>
    </source>
</evidence>
<comment type="caution">
    <text evidence="3">The sequence shown here is derived from an EMBL/GenBank/DDBJ whole genome shotgun (WGS) entry which is preliminary data.</text>
</comment>
<evidence type="ECO:0000313" key="4">
    <source>
        <dbReference type="Proteomes" id="UP000321393"/>
    </source>
</evidence>
<keyword evidence="3" id="KW-0645">Protease</keyword>
<dbReference type="Proteomes" id="UP000321393">
    <property type="component" value="Unassembled WGS sequence"/>
</dbReference>
<sequence>MSFAFQHLLIEQRGKPVESNACVPLGSSKIKDFPMKSLDCKGRGKILPRRGTRKGGREGRAAGRIQPKEQPIVQATNPIALITQQGDMTVELYDAEFDMLSHFALEMVAFKATGANKFVRGLRVDPSKVAGKGSTLGQKRKAEL</sequence>
<name>A0A5D3DBQ1_CUCMM</name>
<dbReference type="EMBL" id="SSTD01005935">
    <property type="protein sequence ID" value="TYK21014.1"/>
    <property type="molecule type" value="Genomic_DNA"/>
</dbReference>
<evidence type="ECO:0000313" key="3">
    <source>
        <dbReference type="EMBL" id="TYK21014.1"/>
    </source>
</evidence>